<dbReference type="OrthoDB" id="9778383at2"/>
<dbReference type="RefSeq" id="WP_104372384.1">
    <property type="nucleotide sequence ID" value="NZ_BFAV01000126.1"/>
</dbReference>
<keyword evidence="6" id="KW-1185">Reference proteome</keyword>
<dbReference type="Pfam" id="PF13193">
    <property type="entry name" value="AMP-binding_C"/>
    <property type="match status" value="1"/>
</dbReference>
<dbReference type="InterPro" id="IPR025110">
    <property type="entry name" value="AMP-bd_C"/>
</dbReference>
<dbReference type="FunFam" id="3.40.50.12780:FF:000003">
    <property type="entry name" value="Long-chain-fatty-acid--CoA ligase FadD"/>
    <property type="match status" value="1"/>
</dbReference>
<feature type="domain" description="AMP-binding enzyme C-terminal" evidence="4">
    <location>
        <begin position="453"/>
        <end position="528"/>
    </location>
</feature>
<proteinExistence type="inferred from homology"/>
<evidence type="ECO:0000259" key="3">
    <source>
        <dbReference type="Pfam" id="PF00501"/>
    </source>
</evidence>
<sequence>MEVGKITIGQLVDEMAYRFPDNEALVYHELGIRYTYRQFNEICKKVAKGFMQLGIQKGENISIWANNVPEWVLTQFSTAKMGAVMVTVNTNYRTFELEYLLKQSESTTLLLIEGIKGREYLDMVYELCPELNQCQPGCLQSAKLPLLRNVVFIGKEKLPGMYSWDDVLALADEIGDEQLLARQNSMDPHDVINMQYTSGTTGFPKGVMLTHTNLIGNAISLAECMAFNENDRLCIPVPFFHCFGCVLATLTCVVSGAAMVPVVVFNPVKVLEAVEKESCTALHGVPTMFIAELEEMAKKDYDTSSLRTGIMAGAPCPIEVMKAVVNKMGAREICITYGQTEASPGITMTRTDDPIELRVGTVGRALPNVEVKIVDPETGETALLGIQGELCTRGYHVMKGYYNMPEATASAIDSDGWLHTGDLAVMDERGYCKITGRLKDMIIRGGENIYPREIEEFLYTNPKIKDVQVVGVPSEKYGEEVVAFIQLKEDQASTEEEIKEFCRERISRFKIPAFVLFVDNYPTTASGKIQKYKLRESAIKLLDREKAAVIETA</sequence>
<dbReference type="InterPro" id="IPR042099">
    <property type="entry name" value="ANL_N_sf"/>
</dbReference>
<dbReference type="PANTHER" id="PTHR43201:SF5">
    <property type="entry name" value="MEDIUM-CHAIN ACYL-COA LIGASE ACSF2, MITOCHONDRIAL"/>
    <property type="match status" value="1"/>
</dbReference>
<dbReference type="FunFam" id="3.30.300.30:FF:000008">
    <property type="entry name" value="2,3-dihydroxybenzoate-AMP ligase"/>
    <property type="match status" value="1"/>
</dbReference>
<dbReference type="AlphaFoldDB" id="A0A2L2XJI4"/>
<evidence type="ECO:0000256" key="1">
    <source>
        <dbReference type="ARBA" id="ARBA00006432"/>
    </source>
</evidence>
<organism evidence="5 6">
    <name type="scientific">Desulfocucumis palustris</name>
    <dbReference type="NCBI Taxonomy" id="1898651"/>
    <lineage>
        <taxon>Bacteria</taxon>
        <taxon>Bacillati</taxon>
        <taxon>Bacillota</taxon>
        <taxon>Clostridia</taxon>
        <taxon>Eubacteriales</taxon>
        <taxon>Desulfocucumaceae</taxon>
        <taxon>Desulfocucumis</taxon>
    </lineage>
</organism>
<dbReference type="SUPFAM" id="SSF56801">
    <property type="entry name" value="Acetyl-CoA synthetase-like"/>
    <property type="match status" value="1"/>
</dbReference>
<comment type="caution">
    <text evidence="5">The sequence shown here is derived from an EMBL/GenBank/DDBJ whole genome shotgun (WGS) entry which is preliminary data.</text>
</comment>
<dbReference type="Gene3D" id="3.40.50.12780">
    <property type="entry name" value="N-terminal domain of ligase-like"/>
    <property type="match status" value="1"/>
</dbReference>
<dbReference type="PROSITE" id="PS00455">
    <property type="entry name" value="AMP_BINDING"/>
    <property type="match status" value="1"/>
</dbReference>
<protein>
    <submittedName>
        <fullName evidence="5">Long-chain-fatty-acid--CoA ligase</fullName>
    </submittedName>
</protein>
<comment type="similarity">
    <text evidence="1">Belongs to the ATP-dependent AMP-binding enzyme family.</text>
</comment>
<dbReference type="GO" id="GO:0031956">
    <property type="term" value="F:medium-chain fatty acid-CoA ligase activity"/>
    <property type="evidence" value="ECO:0007669"/>
    <property type="project" value="TreeGrafter"/>
</dbReference>
<dbReference type="InterPro" id="IPR045851">
    <property type="entry name" value="AMP-bd_C_sf"/>
</dbReference>
<dbReference type="InterPro" id="IPR000873">
    <property type="entry name" value="AMP-dep_synth/lig_dom"/>
</dbReference>
<reference evidence="6" key="1">
    <citation type="submission" date="2018-02" db="EMBL/GenBank/DDBJ databases">
        <title>Genome sequence of Desulfocucumis palustris strain NAW-5.</title>
        <authorList>
            <person name="Watanabe M."/>
            <person name="Kojima H."/>
            <person name="Fukui M."/>
        </authorList>
    </citation>
    <scope>NUCLEOTIDE SEQUENCE [LARGE SCALE GENOMIC DNA]</scope>
    <source>
        <strain evidence="6">NAW-5</strain>
    </source>
</reference>
<dbReference type="InterPro" id="IPR020845">
    <property type="entry name" value="AMP-binding_CS"/>
</dbReference>
<evidence type="ECO:0000256" key="2">
    <source>
        <dbReference type="ARBA" id="ARBA00022598"/>
    </source>
</evidence>
<dbReference type="PANTHER" id="PTHR43201">
    <property type="entry name" value="ACYL-COA SYNTHETASE"/>
    <property type="match status" value="1"/>
</dbReference>
<dbReference type="CDD" id="cd05917">
    <property type="entry name" value="FACL_like_2"/>
    <property type="match status" value="1"/>
</dbReference>
<evidence type="ECO:0000259" key="4">
    <source>
        <dbReference type="Pfam" id="PF13193"/>
    </source>
</evidence>
<dbReference type="GO" id="GO:0006631">
    <property type="term" value="P:fatty acid metabolic process"/>
    <property type="evidence" value="ECO:0007669"/>
    <property type="project" value="TreeGrafter"/>
</dbReference>
<dbReference type="EMBL" id="BFAV01000126">
    <property type="protein sequence ID" value="GBF34091.1"/>
    <property type="molecule type" value="Genomic_DNA"/>
</dbReference>
<dbReference type="Gene3D" id="3.30.300.30">
    <property type="match status" value="1"/>
</dbReference>
<keyword evidence="2 5" id="KW-0436">Ligase</keyword>
<dbReference type="Pfam" id="PF00501">
    <property type="entry name" value="AMP-binding"/>
    <property type="match status" value="1"/>
</dbReference>
<evidence type="ECO:0000313" key="6">
    <source>
        <dbReference type="Proteomes" id="UP000239549"/>
    </source>
</evidence>
<gene>
    <name evidence="5" type="ORF">DCCM_3203</name>
</gene>
<dbReference type="Proteomes" id="UP000239549">
    <property type="component" value="Unassembled WGS sequence"/>
</dbReference>
<feature type="domain" description="AMP-dependent synthetase/ligase" evidence="3">
    <location>
        <begin position="13"/>
        <end position="402"/>
    </location>
</feature>
<evidence type="ECO:0000313" key="5">
    <source>
        <dbReference type="EMBL" id="GBF34091.1"/>
    </source>
</evidence>
<accession>A0A2L2XJI4</accession>
<name>A0A2L2XJI4_9FIRM</name>